<keyword evidence="2" id="KW-1185">Reference proteome</keyword>
<sequence>METVANISFKGCVLVWQEYRASLLKNKITKWQTRIEESLDEVLAVKEFLTEDEVRTVCEQVDYILAYIKTIHVLASNESTWFYAHERSKNIDNQSRTVLVVARNASSAAKVRMLQSEDKPVKAEGKGLLDRLRKKSPAGSNAASSFELIQKVADAYTDALRADVHANMAPQISELSKDLAMGEVRECAATSYWTGALNAAEASTSEANEKVQMELEIKSFVRVSRAMQLECHCAHNHLNQGHLCLAVQN</sequence>
<gene>
    <name evidence="1" type="ORF">BDN72DRAFT_81476</name>
</gene>
<accession>A0ACD3B9I5</accession>
<dbReference type="Proteomes" id="UP000308600">
    <property type="component" value="Unassembled WGS sequence"/>
</dbReference>
<dbReference type="EMBL" id="ML208269">
    <property type="protein sequence ID" value="TFK74322.1"/>
    <property type="molecule type" value="Genomic_DNA"/>
</dbReference>
<name>A0ACD3B9I5_9AGAR</name>
<reference evidence="1 2" key="1">
    <citation type="journal article" date="2019" name="Nat. Ecol. Evol.">
        <title>Megaphylogeny resolves global patterns of mushroom evolution.</title>
        <authorList>
            <person name="Varga T."/>
            <person name="Krizsan K."/>
            <person name="Foldi C."/>
            <person name="Dima B."/>
            <person name="Sanchez-Garcia M."/>
            <person name="Sanchez-Ramirez S."/>
            <person name="Szollosi G.J."/>
            <person name="Szarkandi J.G."/>
            <person name="Papp V."/>
            <person name="Albert L."/>
            <person name="Andreopoulos W."/>
            <person name="Angelini C."/>
            <person name="Antonin V."/>
            <person name="Barry K.W."/>
            <person name="Bougher N.L."/>
            <person name="Buchanan P."/>
            <person name="Buyck B."/>
            <person name="Bense V."/>
            <person name="Catcheside P."/>
            <person name="Chovatia M."/>
            <person name="Cooper J."/>
            <person name="Damon W."/>
            <person name="Desjardin D."/>
            <person name="Finy P."/>
            <person name="Geml J."/>
            <person name="Haridas S."/>
            <person name="Hughes K."/>
            <person name="Justo A."/>
            <person name="Karasinski D."/>
            <person name="Kautmanova I."/>
            <person name="Kiss B."/>
            <person name="Kocsube S."/>
            <person name="Kotiranta H."/>
            <person name="LaButti K.M."/>
            <person name="Lechner B.E."/>
            <person name="Liimatainen K."/>
            <person name="Lipzen A."/>
            <person name="Lukacs Z."/>
            <person name="Mihaltcheva S."/>
            <person name="Morgado L.N."/>
            <person name="Niskanen T."/>
            <person name="Noordeloos M.E."/>
            <person name="Ohm R.A."/>
            <person name="Ortiz-Santana B."/>
            <person name="Ovrebo C."/>
            <person name="Racz N."/>
            <person name="Riley R."/>
            <person name="Savchenko A."/>
            <person name="Shiryaev A."/>
            <person name="Soop K."/>
            <person name="Spirin V."/>
            <person name="Szebenyi C."/>
            <person name="Tomsovsky M."/>
            <person name="Tulloss R.E."/>
            <person name="Uehling J."/>
            <person name="Grigoriev I.V."/>
            <person name="Vagvolgyi C."/>
            <person name="Papp T."/>
            <person name="Martin F.M."/>
            <person name="Miettinen O."/>
            <person name="Hibbett D.S."/>
            <person name="Nagy L.G."/>
        </authorList>
    </citation>
    <scope>NUCLEOTIDE SEQUENCE [LARGE SCALE GENOMIC DNA]</scope>
    <source>
        <strain evidence="1 2">NL-1719</strain>
    </source>
</reference>
<protein>
    <submittedName>
        <fullName evidence="1">Uncharacterized protein</fullName>
    </submittedName>
</protein>
<organism evidence="1 2">
    <name type="scientific">Pluteus cervinus</name>
    <dbReference type="NCBI Taxonomy" id="181527"/>
    <lineage>
        <taxon>Eukaryota</taxon>
        <taxon>Fungi</taxon>
        <taxon>Dikarya</taxon>
        <taxon>Basidiomycota</taxon>
        <taxon>Agaricomycotina</taxon>
        <taxon>Agaricomycetes</taxon>
        <taxon>Agaricomycetidae</taxon>
        <taxon>Agaricales</taxon>
        <taxon>Pluteineae</taxon>
        <taxon>Pluteaceae</taxon>
        <taxon>Pluteus</taxon>
    </lineage>
</organism>
<evidence type="ECO:0000313" key="1">
    <source>
        <dbReference type="EMBL" id="TFK74322.1"/>
    </source>
</evidence>
<proteinExistence type="predicted"/>
<evidence type="ECO:0000313" key="2">
    <source>
        <dbReference type="Proteomes" id="UP000308600"/>
    </source>
</evidence>